<sequence length="242" mass="26386">MTLTTKHIIETLQKFTPCDVSDALVKFGFKNGGYFPNLVRQSQGKSSSPNTVVGKAYTVLFAPYDDPNPQIGGGYIDSLPEDSVLVIATTPALQLPHAPYTKVNNALYGGLMSTRAQYLKSKGTVVFGRIRDLAEHRQLEHPVFSYGVGSTAHKPVVKIIGINIPVDVLVEGYPEADFQTINPGDIVVADENGVVRIPQEEKLLAKVLDFIPRRVSADELVAQDIKEGKPATESQKLRRSAV</sequence>
<feature type="binding site" evidence="1">
    <location>
        <position position="132"/>
    </location>
    <ligand>
        <name>Mg(2+)</name>
        <dbReference type="ChEBI" id="CHEBI:18420"/>
    </ligand>
</feature>
<dbReference type="SUPFAM" id="SSF89562">
    <property type="entry name" value="RraA-like"/>
    <property type="match status" value="1"/>
</dbReference>
<organism evidence="2 3">
    <name type="scientific">Komagataella pastoris</name>
    <name type="common">Yeast</name>
    <name type="synonym">Pichia pastoris</name>
    <dbReference type="NCBI Taxonomy" id="4922"/>
    <lineage>
        <taxon>Eukaryota</taxon>
        <taxon>Fungi</taxon>
        <taxon>Dikarya</taxon>
        <taxon>Ascomycota</taxon>
        <taxon>Saccharomycotina</taxon>
        <taxon>Pichiomycetes</taxon>
        <taxon>Pichiales</taxon>
        <taxon>Pichiaceae</taxon>
        <taxon>Komagataella</taxon>
    </lineage>
</organism>
<evidence type="ECO:0000313" key="2">
    <source>
        <dbReference type="EMBL" id="ANZ76055.1"/>
    </source>
</evidence>
<dbReference type="Pfam" id="PF03737">
    <property type="entry name" value="RraA-like"/>
    <property type="match status" value="1"/>
</dbReference>
<keyword evidence="3" id="KW-1185">Reference proteome</keyword>
<feature type="binding site" evidence="1">
    <location>
        <begin position="109"/>
        <end position="112"/>
    </location>
    <ligand>
        <name>substrate</name>
    </ligand>
</feature>
<dbReference type="CDD" id="cd16841">
    <property type="entry name" value="RraA_family"/>
    <property type="match status" value="1"/>
</dbReference>
<feature type="binding site" evidence="1">
    <location>
        <position position="131"/>
    </location>
    <ligand>
        <name>substrate</name>
    </ligand>
</feature>
<dbReference type="Gene3D" id="3.50.30.40">
    <property type="entry name" value="Ribonuclease E inhibitor RraA/RraA-like"/>
    <property type="match status" value="1"/>
</dbReference>
<reference evidence="2 3" key="1">
    <citation type="submission" date="2016-02" db="EMBL/GenBank/DDBJ databases">
        <title>Comparative genomic and transcriptomic foundation for Pichia pastoris.</title>
        <authorList>
            <person name="Love K.R."/>
            <person name="Shah K.A."/>
            <person name="Whittaker C.A."/>
            <person name="Wu J."/>
            <person name="Bartlett M.C."/>
            <person name="Ma D."/>
            <person name="Leeson R.L."/>
            <person name="Priest M."/>
            <person name="Young S.K."/>
            <person name="Love J.C."/>
        </authorList>
    </citation>
    <scope>NUCLEOTIDE SEQUENCE [LARGE SCALE GENOMIC DNA]</scope>
    <source>
        <strain evidence="2 3">ATCC 28485</strain>
    </source>
</reference>
<dbReference type="PANTHER" id="PTHR33254:SF28">
    <property type="entry name" value="4-HYDROXY-4-METHYL-2-OXOGLUTARATE ALDOLASE"/>
    <property type="match status" value="1"/>
</dbReference>
<evidence type="ECO:0000256" key="1">
    <source>
        <dbReference type="PIRSR" id="PIRSR605493-1"/>
    </source>
</evidence>
<dbReference type="GO" id="GO:0046872">
    <property type="term" value="F:metal ion binding"/>
    <property type="evidence" value="ECO:0007669"/>
    <property type="project" value="UniProtKB-KW"/>
</dbReference>
<protein>
    <submittedName>
        <fullName evidence="2">BA75_01949T0</fullName>
    </submittedName>
</protein>
<name>A0A1B2JDY6_PICPA</name>
<dbReference type="EMBL" id="CP014585">
    <property type="protein sequence ID" value="ANZ76055.1"/>
    <property type="molecule type" value="Genomic_DNA"/>
</dbReference>
<accession>A0A1B2JDY6</accession>
<proteinExistence type="predicted"/>
<dbReference type="GO" id="GO:0047443">
    <property type="term" value="F:4-hydroxy-4-methyl-2-oxoglutarate aldolase activity"/>
    <property type="evidence" value="ECO:0007669"/>
    <property type="project" value="TreeGrafter"/>
</dbReference>
<dbReference type="PANTHER" id="PTHR33254">
    <property type="entry name" value="4-HYDROXY-4-METHYL-2-OXOGLUTARATE ALDOLASE 3-RELATED"/>
    <property type="match status" value="1"/>
</dbReference>
<evidence type="ECO:0000313" key="3">
    <source>
        <dbReference type="Proteomes" id="UP000094565"/>
    </source>
</evidence>
<dbReference type="GO" id="GO:0008948">
    <property type="term" value="F:oxaloacetate decarboxylase activity"/>
    <property type="evidence" value="ECO:0007669"/>
    <property type="project" value="TreeGrafter"/>
</dbReference>
<dbReference type="OrthoDB" id="1476984at2759"/>
<keyword evidence="1" id="KW-0460">Magnesium</keyword>
<dbReference type="InterPro" id="IPR036704">
    <property type="entry name" value="RraA/RraA-like_sf"/>
</dbReference>
<keyword evidence="1" id="KW-0479">Metal-binding</keyword>
<gene>
    <name evidence="2" type="primary">YER010C</name>
    <name evidence="2" type="ORF">ATY40_BA7501949</name>
</gene>
<dbReference type="Proteomes" id="UP000094565">
    <property type="component" value="Chromosome 2"/>
</dbReference>
<comment type="cofactor">
    <cofactor evidence="1">
        <name>Mg(2+)</name>
        <dbReference type="ChEBI" id="CHEBI:18420"/>
    </cofactor>
</comment>
<dbReference type="AlphaFoldDB" id="A0A1B2JDY6"/>
<dbReference type="InterPro" id="IPR005493">
    <property type="entry name" value="RraA/RraA-like"/>
</dbReference>